<name>A0ABR0VRU9_REHGL</name>
<comment type="caution">
    <text evidence="1">The sequence shown here is derived from an EMBL/GenBank/DDBJ whole genome shotgun (WGS) entry which is preliminary data.</text>
</comment>
<accession>A0ABR0VRU9</accession>
<evidence type="ECO:0008006" key="3">
    <source>
        <dbReference type="Google" id="ProtNLM"/>
    </source>
</evidence>
<dbReference type="NCBIfam" id="TIGR01615">
    <property type="entry name" value="A_thal_3542"/>
    <property type="match status" value="1"/>
</dbReference>
<sequence>MPSAAPVAIGGGGMNLLAGNWLHRHGSSGEFSCRSTASEHDLAAMVSDFLEIGSAGADSWCSSDSDSGFSDLAYRAERIAFNKYSVDQYESDLTIIVKSLILSISETNQDEEPDACNSSCILYSLVKLLQFSGYDAALCATKWQHFGKVPGGEHEFIDVIVQQSNGGSERYIIDIDFRSHFQIARAVKPYSAVLSSLPAIFVGTMTKLKQLLQIMAKAAQFSLEQNSMPLPPWRSLPYLEAKWESPCQRIVSLSTEPSSSSHQHCIGLLRRLKSFVGSDLKS</sequence>
<gene>
    <name evidence="1" type="ORF">DH2020_028271</name>
</gene>
<dbReference type="PANTHER" id="PTHR31579">
    <property type="entry name" value="OS03G0796600 PROTEIN"/>
    <property type="match status" value="1"/>
</dbReference>
<keyword evidence="2" id="KW-1185">Reference proteome</keyword>
<organism evidence="1 2">
    <name type="scientific">Rehmannia glutinosa</name>
    <name type="common">Chinese foxglove</name>
    <dbReference type="NCBI Taxonomy" id="99300"/>
    <lineage>
        <taxon>Eukaryota</taxon>
        <taxon>Viridiplantae</taxon>
        <taxon>Streptophyta</taxon>
        <taxon>Embryophyta</taxon>
        <taxon>Tracheophyta</taxon>
        <taxon>Spermatophyta</taxon>
        <taxon>Magnoliopsida</taxon>
        <taxon>eudicotyledons</taxon>
        <taxon>Gunneridae</taxon>
        <taxon>Pentapetalae</taxon>
        <taxon>asterids</taxon>
        <taxon>lamiids</taxon>
        <taxon>Lamiales</taxon>
        <taxon>Orobanchaceae</taxon>
        <taxon>Rehmannieae</taxon>
        <taxon>Rehmannia</taxon>
    </lineage>
</organism>
<evidence type="ECO:0000313" key="1">
    <source>
        <dbReference type="EMBL" id="KAK6137990.1"/>
    </source>
</evidence>
<dbReference type="Pfam" id="PF04720">
    <property type="entry name" value="PDDEXK_6"/>
    <property type="match status" value="1"/>
</dbReference>
<dbReference type="InterPro" id="IPR006502">
    <property type="entry name" value="PDDEXK-like"/>
</dbReference>
<dbReference type="PANTHER" id="PTHR31579:SF39">
    <property type="entry name" value="OS01G0973600 PROTEIN"/>
    <property type="match status" value="1"/>
</dbReference>
<evidence type="ECO:0000313" key="2">
    <source>
        <dbReference type="Proteomes" id="UP001318860"/>
    </source>
</evidence>
<reference evidence="1 2" key="1">
    <citation type="journal article" date="2021" name="Comput. Struct. Biotechnol. J.">
        <title>De novo genome assembly of the potent medicinal plant Rehmannia glutinosa using nanopore technology.</title>
        <authorList>
            <person name="Ma L."/>
            <person name="Dong C."/>
            <person name="Song C."/>
            <person name="Wang X."/>
            <person name="Zheng X."/>
            <person name="Niu Y."/>
            <person name="Chen S."/>
            <person name="Feng W."/>
        </authorList>
    </citation>
    <scope>NUCLEOTIDE SEQUENCE [LARGE SCALE GENOMIC DNA]</scope>
    <source>
        <strain evidence="1">DH-2019</strain>
    </source>
</reference>
<dbReference type="Proteomes" id="UP001318860">
    <property type="component" value="Unassembled WGS sequence"/>
</dbReference>
<protein>
    <recommendedName>
        <fullName evidence="3">Plant-specific domain TIGR01615 family protein</fullName>
    </recommendedName>
</protein>
<dbReference type="EMBL" id="JABTTQ020000761">
    <property type="protein sequence ID" value="KAK6137990.1"/>
    <property type="molecule type" value="Genomic_DNA"/>
</dbReference>
<proteinExistence type="predicted"/>